<reference evidence="1 2" key="1">
    <citation type="submission" date="2014-02" db="EMBL/GenBank/DDBJ databases">
        <authorList>
            <person name="Genoscope - CEA"/>
        </authorList>
    </citation>
    <scope>NUCLEOTIDE SEQUENCE [LARGE SCALE GENOMIC DNA]</scope>
    <source>
        <strain evidence="1 2">PCC 8005</strain>
    </source>
</reference>
<sequence length="75" mass="8662">MVHLTHHPHIVVKKPGFFEKPGFSGETVGRVYHNLGGELRIDGRGAPLQLIINNYHPRRVRQRDNLSGQRPIWFI</sequence>
<evidence type="ECO:0000313" key="1">
    <source>
        <dbReference type="EMBL" id="CDM93759.1"/>
    </source>
</evidence>
<organism evidence="1 2">
    <name type="scientific">Limnospira indica PCC 8005</name>
    <dbReference type="NCBI Taxonomy" id="376219"/>
    <lineage>
        <taxon>Bacteria</taxon>
        <taxon>Bacillati</taxon>
        <taxon>Cyanobacteriota</taxon>
        <taxon>Cyanophyceae</taxon>
        <taxon>Oscillatoriophycideae</taxon>
        <taxon>Oscillatoriales</taxon>
        <taxon>Sirenicapillariaceae</taxon>
        <taxon>Limnospira</taxon>
    </lineage>
</organism>
<proteinExistence type="predicted"/>
<evidence type="ECO:0000313" key="2">
    <source>
        <dbReference type="Proteomes" id="UP000032946"/>
    </source>
</evidence>
<dbReference type="AlphaFoldDB" id="A0A9P1KCT2"/>
<protein>
    <submittedName>
        <fullName evidence="1">Uncharacterized protein</fullName>
    </submittedName>
</protein>
<accession>A0A9P1KCT2</accession>
<dbReference type="Proteomes" id="UP000032946">
    <property type="component" value="Chromosome"/>
</dbReference>
<dbReference type="EMBL" id="FO818640">
    <property type="protein sequence ID" value="CDM93759.1"/>
    <property type="molecule type" value="Genomic_DNA"/>
</dbReference>
<keyword evidence="2" id="KW-1185">Reference proteome</keyword>
<name>A0A9P1KCT2_9CYAN</name>
<gene>
    <name evidence="1" type="ORF">ARTHRO_11432</name>
</gene>